<keyword evidence="1" id="KW-0862">Zinc</keyword>
<keyword evidence="1" id="KW-0863">Zinc-finger</keyword>
<dbReference type="SUPFAM" id="SSF57756">
    <property type="entry name" value="Retrovirus zinc finger-like domains"/>
    <property type="match status" value="1"/>
</dbReference>
<evidence type="ECO:0000259" key="3">
    <source>
        <dbReference type="PROSITE" id="PS50158"/>
    </source>
</evidence>
<accession>A0A6A1WAI3</accession>
<feature type="region of interest" description="Disordered" evidence="2">
    <location>
        <begin position="24"/>
        <end position="91"/>
    </location>
</feature>
<dbReference type="EMBL" id="RXIC02000020">
    <property type="protein sequence ID" value="KAB1221326.1"/>
    <property type="molecule type" value="Genomic_DNA"/>
</dbReference>
<evidence type="ECO:0000313" key="5">
    <source>
        <dbReference type="Proteomes" id="UP000516437"/>
    </source>
</evidence>
<comment type="caution">
    <text evidence="4">The sequence shown here is derived from an EMBL/GenBank/DDBJ whole genome shotgun (WGS) entry which is preliminary data.</text>
</comment>
<evidence type="ECO:0000256" key="1">
    <source>
        <dbReference type="PROSITE-ProRule" id="PRU00047"/>
    </source>
</evidence>
<proteinExistence type="predicted"/>
<gene>
    <name evidence="4" type="ORF">CJ030_MR2G005629</name>
</gene>
<dbReference type="AlphaFoldDB" id="A0A6A1WAI3"/>
<organism evidence="4 5">
    <name type="scientific">Morella rubra</name>
    <name type="common">Chinese bayberry</name>
    <dbReference type="NCBI Taxonomy" id="262757"/>
    <lineage>
        <taxon>Eukaryota</taxon>
        <taxon>Viridiplantae</taxon>
        <taxon>Streptophyta</taxon>
        <taxon>Embryophyta</taxon>
        <taxon>Tracheophyta</taxon>
        <taxon>Spermatophyta</taxon>
        <taxon>Magnoliopsida</taxon>
        <taxon>eudicotyledons</taxon>
        <taxon>Gunneridae</taxon>
        <taxon>Pentapetalae</taxon>
        <taxon>rosids</taxon>
        <taxon>fabids</taxon>
        <taxon>Fagales</taxon>
        <taxon>Myricaceae</taxon>
        <taxon>Morella</taxon>
    </lineage>
</organism>
<dbReference type="InterPro" id="IPR001878">
    <property type="entry name" value="Znf_CCHC"/>
</dbReference>
<sequence>MNLYAYKLSRRGYVVKCGNCGAEGHNIRSCPQPSDPNKKAWKKKTKNSAATDAPRGVDQQEGPSEADARHGNNYEHGPPETTLPETTQGED</sequence>
<dbReference type="GO" id="GO:0008270">
    <property type="term" value="F:zinc ion binding"/>
    <property type="evidence" value="ECO:0007669"/>
    <property type="project" value="UniProtKB-KW"/>
</dbReference>
<dbReference type="GO" id="GO:0003676">
    <property type="term" value="F:nucleic acid binding"/>
    <property type="evidence" value="ECO:0007669"/>
    <property type="project" value="InterPro"/>
</dbReference>
<dbReference type="Proteomes" id="UP000516437">
    <property type="component" value="Chromosome 2"/>
</dbReference>
<dbReference type="PROSITE" id="PS50158">
    <property type="entry name" value="ZF_CCHC"/>
    <property type="match status" value="1"/>
</dbReference>
<evidence type="ECO:0000313" key="4">
    <source>
        <dbReference type="EMBL" id="KAB1221326.1"/>
    </source>
</evidence>
<evidence type="ECO:0000256" key="2">
    <source>
        <dbReference type="SAM" id="MobiDB-lite"/>
    </source>
</evidence>
<dbReference type="OrthoDB" id="8026949at2759"/>
<dbReference type="InterPro" id="IPR036875">
    <property type="entry name" value="Znf_CCHC_sf"/>
</dbReference>
<name>A0A6A1WAI3_9ROSI</name>
<reference evidence="4 5" key="1">
    <citation type="journal article" date="2019" name="Plant Biotechnol. J.">
        <title>The red bayberry genome and genetic basis of sex determination.</title>
        <authorList>
            <person name="Jia H.M."/>
            <person name="Jia H.J."/>
            <person name="Cai Q.L."/>
            <person name="Wang Y."/>
            <person name="Zhao H.B."/>
            <person name="Yang W.F."/>
            <person name="Wang G.Y."/>
            <person name="Li Y.H."/>
            <person name="Zhan D.L."/>
            <person name="Shen Y.T."/>
            <person name="Niu Q.F."/>
            <person name="Chang L."/>
            <person name="Qiu J."/>
            <person name="Zhao L."/>
            <person name="Xie H.B."/>
            <person name="Fu W.Y."/>
            <person name="Jin J."/>
            <person name="Li X.W."/>
            <person name="Jiao Y."/>
            <person name="Zhou C.C."/>
            <person name="Tu T."/>
            <person name="Chai C.Y."/>
            <person name="Gao J.L."/>
            <person name="Fan L.J."/>
            <person name="van de Weg E."/>
            <person name="Wang J.Y."/>
            <person name="Gao Z.S."/>
        </authorList>
    </citation>
    <scope>NUCLEOTIDE SEQUENCE [LARGE SCALE GENOMIC DNA]</scope>
    <source>
        <tissue evidence="4">Leaves</tissue>
    </source>
</reference>
<dbReference type="Gene3D" id="4.10.60.10">
    <property type="entry name" value="Zinc finger, CCHC-type"/>
    <property type="match status" value="1"/>
</dbReference>
<keyword evidence="1" id="KW-0479">Metal-binding</keyword>
<protein>
    <recommendedName>
        <fullName evidence="3">CCHC-type domain-containing protein</fullName>
    </recommendedName>
</protein>
<keyword evidence="5" id="KW-1185">Reference proteome</keyword>
<feature type="domain" description="CCHC-type" evidence="3">
    <location>
        <begin position="16"/>
        <end position="32"/>
    </location>
</feature>